<dbReference type="InterPro" id="IPR050596">
    <property type="entry name" value="AspAT/PAT-like"/>
</dbReference>
<organism evidence="8 9">
    <name type="scientific">Kyrpidia spormannii</name>
    <dbReference type="NCBI Taxonomy" id="2055160"/>
    <lineage>
        <taxon>Bacteria</taxon>
        <taxon>Bacillati</taxon>
        <taxon>Bacillota</taxon>
        <taxon>Bacilli</taxon>
        <taxon>Bacillales</taxon>
        <taxon>Alicyclobacillaceae</taxon>
        <taxon>Kyrpidia</taxon>
    </lineage>
</organism>
<evidence type="ECO:0000259" key="7">
    <source>
        <dbReference type="Pfam" id="PF00155"/>
    </source>
</evidence>
<dbReference type="Gene3D" id="3.90.1150.10">
    <property type="entry name" value="Aspartate Aminotransferase, domain 1"/>
    <property type="match status" value="1"/>
</dbReference>
<dbReference type="GO" id="GO:0006520">
    <property type="term" value="P:amino acid metabolic process"/>
    <property type="evidence" value="ECO:0007669"/>
    <property type="project" value="InterPro"/>
</dbReference>
<keyword evidence="4 6" id="KW-0808">Transferase</keyword>
<dbReference type="EC" id="2.6.1.-" evidence="6"/>
<dbReference type="InterPro" id="IPR004838">
    <property type="entry name" value="NHTrfase_class1_PyrdxlP-BS"/>
</dbReference>
<dbReference type="Gene3D" id="3.40.640.10">
    <property type="entry name" value="Type I PLP-dependent aspartate aminotransferase-like (Major domain)"/>
    <property type="match status" value="1"/>
</dbReference>
<dbReference type="OrthoDB" id="9802328at2"/>
<evidence type="ECO:0000313" key="9">
    <source>
        <dbReference type="Proteomes" id="UP000231932"/>
    </source>
</evidence>
<evidence type="ECO:0000256" key="5">
    <source>
        <dbReference type="ARBA" id="ARBA00022898"/>
    </source>
</evidence>
<dbReference type="InterPro" id="IPR004839">
    <property type="entry name" value="Aminotransferase_I/II_large"/>
</dbReference>
<dbReference type="PROSITE" id="PS00105">
    <property type="entry name" value="AA_TRANSFER_CLASS_1"/>
    <property type="match status" value="1"/>
</dbReference>
<dbReference type="Proteomes" id="UP000231932">
    <property type="component" value="Chromosome"/>
</dbReference>
<dbReference type="FunFam" id="3.40.640.10:FF:000033">
    <property type="entry name" value="Aspartate aminotransferase"/>
    <property type="match status" value="1"/>
</dbReference>
<dbReference type="CDD" id="cd00609">
    <property type="entry name" value="AAT_like"/>
    <property type="match status" value="1"/>
</dbReference>
<dbReference type="EMBL" id="CP024955">
    <property type="protein sequence ID" value="ATY84371.1"/>
    <property type="molecule type" value="Genomic_DNA"/>
</dbReference>
<dbReference type="SUPFAM" id="SSF53383">
    <property type="entry name" value="PLP-dependent transferases"/>
    <property type="match status" value="1"/>
</dbReference>
<sequence>MTDFEDRLSPTVRAIPPSGIRRFFDLAATTQGVISLGVGEPDFVTPWRVRDACVDALERGYTSYTSNRGLPALRRAVARYLEDRFGVSYNPDTEVLVTVGASEGIDAALRAILSPGDEVLIPEPSYVSYGPCVQLAGGTPVYVPTRAEDQFKLKASTIERFITPRTKALLLSYPNNPTGATLGERDLEQIRAMVLKHDLLVISDEIYAELSYVLPHTSFPSLPGVRERTMLLTGMSKAYAMTGWRVGFATGPRAWIDAMVKIHQYTILCAPIMSQMAAVEALTKASRERDEMVAQYEERRRLVVSAFRRMGLSCHEPEGAFYAFPSVKETGLDDEVFAEELLKREKVAVVPGRVFGPGGVGHIRCSYATGVDQLLEAFERMERFLEKLDDIRAEREGRAPSSLGGARR</sequence>
<keyword evidence="3 6" id="KW-0032">Aminotransferase</keyword>
<dbReference type="KEGG" id="kyr:CVV65_04905"/>
<comment type="similarity">
    <text evidence="2 6">Belongs to the class-I pyridoxal-phosphate-dependent aminotransferase family.</text>
</comment>
<reference evidence="9" key="1">
    <citation type="submission" date="2017-11" db="EMBL/GenBank/DDBJ databases">
        <title>Complete Genome Sequence of Kyrpidia sp. Strain EA-1, a thermophilic, hydrogen-oxidizing Bacterium, isolated from the Azores.</title>
        <authorList>
            <person name="Reiner J.E."/>
            <person name="Lapp C.J."/>
            <person name="Bunk B."/>
            <person name="Gescher J."/>
        </authorList>
    </citation>
    <scope>NUCLEOTIDE SEQUENCE [LARGE SCALE GENOMIC DNA]</scope>
    <source>
        <strain evidence="9">EA-1</strain>
    </source>
</reference>
<evidence type="ECO:0000256" key="3">
    <source>
        <dbReference type="ARBA" id="ARBA00022576"/>
    </source>
</evidence>
<name>A0A2K8N4P5_9BACL</name>
<protein>
    <recommendedName>
        <fullName evidence="6">Aminotransferase</fullName>
        <ecNumber evidence="6">2.6.1.-</ecNumber>
    </recommendedName>
</protein>
<dbReference type="Pfam" id="PF00155">
    <property type="entry name" value="Aminotran_1_2"/>
    <property type="match status" value="1"/>
</dbReference>
<dbReference type="PANTHER" id="PTHR46383">
    <property type="entry name" value="ASPARTATE AMINOTRANSFERASE"/>
    <property type="match status" value="1"/>
</dbReference>
<gene>
    <name evidence="8" type="ORF">CVV65_04905</name>
</gene>
<keyword evidence="9" id="KW-1185">Reference proteome</keyword>
<dbReference type="GO" id="GO:0008483">
    <property type="term" value="F:transaminase activity"/>
    <property type="evidence" value="ECO:0007669"/>
    <property type="project" value="UniProtKB-KW"/>
</dbReference>
<proteinExistence type="inferred from homology"/>
<evidence type="ECO:0000256" key="2">
    <source>
        <dbReference type="ARBA" id="ARBA00007441"/>
    </source>
</evidence>
<evidence type="ECO:0000313" key="8">
    <source>
        <dbReference type="EMBL" id="ATY84371.1"/>
    </source>
</evidence>
<dbReference type="RefSeq" id="WP_100667195.1">
    <property type="nucleotide sequence ID" value="NZ_CP024955.1"/>
</dbReference>
<keyword evidence="5" id="KW-0663">Pyridoxal phosphate</keyword>
<dbReference type="InterPro" id="IPR015422">
    <property type="entry name" value="PyrdxlP-dep_Trfase_small"/>
</dbReference>
<evidence type="ECO:0000256" key="4">
    <source>
        <dbReference type="ARBA" id="ARBA00022679"/>
    </source>
</evidence>
<evidence type="ECO:0000256" key="6">
    <source>
        <dbReference type="RuleBase" id="RU000481"/>
    </source>
</evidence>
<comment type="cofactor">
    <cofactor evidence="1 6">
        <name>pyridoxal 5'-phosphate</name>
        <dbReference type="ChEBI" id="CHEBI:597326"/>
    </cofactor>
</comment>
<dbReference type="GO" id="GO:0030170">
    <property type="term" value="F:pyridoxal phosphate binding"/>
    <property type="evidence" value="ECO:0007669"/>
    <property type="project" value="InterPro"/>
</dbReference>
<feature type="domain" description="Aminotransferase class I/classII large" evidence="7">
    <location>
        <begin position="33"/>
        <end position="376"/>
    </location>
</feature>
<dbReference type="AlphaFoldDB" id="A0A2K8N4P5"/>
<dbReference type="InterPro" id="IPR015424">
    <property type="entry name" value="PyrdxlP-dep_Trfase"/>
</dbReference>
<accession>A0A2K8N4P5</accession>
<dbReference type="PANTHER" id="PTHR46383:SF3">
    <property type="entry name" value="ASPARTATE AMINOTRANSFERASE-RELATED"/>
    <property type="match status" value="1"/>
</dbReference>
<evidence type="ECO:0000256" key="1">
    <source>
        <dbReference type="ARBA" id="ARBA00001933"/>
    </source>
</evidence>
<dbReference type="InterPro" id="IPR015421">
    <property type="entry name" value="PyrdxlP-dep_Trfase_major"/>
</dbReference>